<organism evidence="1 2">
    <name type="scientific">Pseudomonas libanensis</name>
    <dbReference type="NCBI Taxonomy" id="75588"/>
    <lineage>
        <taxon>Bacteria</taxon>
        <taxon>Pseudomonadati</taxon>
        <taxon>Pseudomonadota</taxon>
        <taxon>Gammaproteobacteria</taxon>
        <taxon>Pseudomonadales</taxon>
        <taxon>Pseudomonadaceae</taxon>
        <taxon>Pseudomonas</taxon>
    </lineage>
</organism>
<sequence length="124" mass="13720">MDSTQVETLITQNSEIVDYMRMPRARCFDCAVKVASILRACNVRHRIVGMLKWDSFTRETDTHFVVAVYGLEDAFKRDNPGVQATAGVLPALAKLFNDSSGAKAGVSNFPLFGVPGIIRILLMR</sequence>
<reference evidence="1 2" key="1">
    <citation type="submission" date="2015-02" db="EMBL/GenBank/DDBJ databases">
        <title>Pseudomonas helleri sp. nov. and Pseudomonas weihenstephanensis sp. nov., isolated from raw cows milk.</title>
        <authorList>
            <person name="von Neubeck M."/>
            <person name="Huptas C."/>
            <person name="Wenning M."/>
            <person name="Scherer S."/>
        </authorList>
    </citation>
    <scope>NUCLEOTIDE SEQUENCE [LARGE SCALE GENOMIC DNA]</scope>
    <source>
        <strain evidence="1 2">DSM 17149</strain>
    </source>
</reference>
<accession>A0A0R2YJ94</accession>
<name>A0A0R2YJ94_9PSED</name>
<dbReference type="RefSeq" id="WP_057012516.1">
    <property type="nucleotide sequence ID" value="NZ_JYLH01000007.1"/>
</dbReference>
<gene>
    <name evidence="1" type="ORF">TU73_12795</name>
</gene>
<dbReference type="PATRIC" id="fig|75588.4.peg.4969"/>
<proteinExistence type="predicted"/>
<dbReference type="EMBL" id="JYLH01000007">
    <property type="protein sequence ID" value="KRP45294.1"/>
    <property type="molecule type" value="Genomic_DNA"/>
</dbReference>
<comment type="caution">
    <text evidence="1">The sequence shown here is derived from an EMBL/GenBank/DDBJ whole genome shotgun (WGS) entry which is preliminary data.</text>
</comment>
<dbReference type="Gene3D" id="3.10.670.10">
    <property type="entry name" value="Secreted effector protein ssei"/>
    <property type="match status" value="1"/>
</dbReference>
<evidence type="ECO:0000313" key="2">
    <source>
        <dbReference type="Proteomes" id="UP000051446"/>
    </source>
</evidence>
<protein>
    <submittedName>
        <fullName evidence="1">Uncharacterized protein</fullName>
    </submittedName>
</protein>
<evidence type="ECO:0000313" key="1">
    <source>
        <dbReference type="EMBL" id="KRP45294.1"/>
    </source>
</evidence>
<dbReference type="Proteomes" id="UP000051446">
    <property type="component" value="Unassembled WGS sequence"/>
</dbReference>
<dbReference type="AlphaFoldDB" id="A0A0R2YJ94"/>